<keyword evidence="8" id="KW-1185">Reference proteome</keyword>
<dbReference type="InterPro" id="IPR007593">
    <property type="entry name" value="CD225/Dispanin_fam"/>
</dbReference>
<dbReference type="PANTHER" id="PTHR14948:SF44">
    <property type="entry name" value="PROLINE-RICH TRANSMEMBRANE PROTEIN 1-LIKE"/>
    <property type="match status" value="1"/>
</dbReference>
<organism evidence="7 8">
    <name type="scientific">Bacteroides sedimenti</name>
    <dbReference type="NCBI Taxonomy" id="2136147"/>
    <lineage>
        <taxon>Bacteria</taxon>
        <taxon>Pseudomonadati</taxon>
        <taxon>Bacteroidota</taxon>
        <taxon>Bacteroidia</taxon>
        <taxon>Bacteroidales</taxon>
        <taxon>Bacteroidaceae</taxon>
        <taxon>Bacteroides</taxon>
    </lineage>
</organism>
<dbReference type="Proteomes" id="UP001496674">
    <property type="component" value="Chromosome"/>
</dbReference>
<evidence type="ECO:0000256" key="2">
    <source>
        <dbReference type="ARBA" id="ARBA00022692"/>
    </source>
</evidence>
<feature type="transmembrane region" description="Helical" evidence="5">
    <location>
        <begin position="49"/>
        <end position="73"/>
    </location>
</feature>
<evidence type="ECO:0000256" key="3">
    <source>
        <dbReference type="ARBA" id="ARBA00022989"/>
    </source>
</evidence>
<comment type="subcellular location">
    <subcellularLocation>
        <location evidence="1">Membrane</location>
    </subcellularLocation>
</comment>
<proteinExistence type="predicted"/>
<name>A0ABM8IA37_9BACE</name>
<protein>
    <recommendedName>
        <fullName evidence="6">Putative zinc-ribbon domain-containing protein</fullName>
    </recommendedName>
</protein>
<keyword evidence="3 5" id="KW-1133">Transmembrane helix</keyword>
<evidence type="ECO:0000256" key="1">
    <source>
        <dbReference type="ARBA" id="ARBA00004370"/>
    </source>
</evidence>
<feature type="transmembrane region" description="Helical" evidence="5">
    <location>
        <begin position="100"/>
        <end position="124"/>
    </location>
</feature>
<dbReference type="Pfam" id="PF13248">
    <property type="entry name" value="Zn_ribbon_3"/>
    <property type="match status" value="1"/>
</dbReference>
<dbReference type="RefSeq" id="WP_353333287.1">
    <property type="nucleotide sequence ID" value="NZ_AP028055.1"/>
</dbReference>
<dbReference type="InterPro" id="IPR051423">
    <property type="entry name" value="CD225/Dispanin"/>
</dbReference>
<evidence type="ECO:0000313" key="7">
    <source>
        <dbReference type="EMBL" id="BEG98392.1"/>
    </source>
</evidence>
<gene>
    <name evidence="7" type="ORF">BSYN_06570</name>
</gene>
<keyword evidence="2 5" id="KW-0812">Transmembrane</keyword>
<keyword evidence="4 5" id="KW-0472">Membrane</keyword>
<dbReference type="InterPro" id="IPR059113">
    <property type="entry name" value="Znf_ribbon"/>
</dbReference>
<reference evidence="7 8" key="1">
    <citation type="submission" date="2023-04" db="EMBL/GenBank/DDBJ databases">
        <title>Draft genome sequence of acteroides sedimenti strain YN3PY1.</title>
        <authorList>
            <person name="Yoshida N."/>
        </authorList>
    </citation>
    <scope>NUCLEOTIDE SEQUENCE [LARGE SCALE GENOMIC DNA]</scope>
    <source>
        <strain evidence="7 8">YN3PY1</strain>
    </source>
</reference>
<feature type="domain" description="Putative zinc-ribbon" evidence="6">
    <location>
        <begin position="4"/>
        <end position="27"/>
    </location>
</feature>
<evidence type="ECO:0000259" key="6">
    <source>
        <dbReference type="Pfam" id="PF13248"/>
    </source>
</evidence>
<dbReference type="Pfam" id="PF04505">
    <property type="entry name" value="CD225"/>
    <property type="match status" value="1"/>
</dbReference>
<evidence type="ECO:0000256" key="5">
    <source>
        <dbReference type="SAM" id="Phobius"/>
    </source>
</evidence>
<dbReference type="PANTHER" id="PTHR14948">
    <property type="entry name" value="NG5"/>
    <property type="match status" value="1"/>
</dbReference>
<sequence length="128" mass="13860">MALNTCPDCGSQVSSEATNCPNCGKPFTHNTEAPNFSQEPSNELPPKTWLVESILATLFCCLPFGIVGIINAAKVESNWYAGRKEIALKASRDAKKWTMIALYCGIAVGVLYILYFVVLGAAFYSSSL</sequence>
<dbReference type="EMBL" id="AP028055">
    <property type="protein sequence ID" value="BEG98392.1"/>
    <property type="molecule type" value="Genomic_DNA"/>
</dbReference>
<accession>A0ABM8IA37</accession>
<evidence type="ECO:0000256" key="4">
    <source>
        <dbReference type="ARBA" id="ARBA00023136"/>
    </source>
</evidence>
<evidence type="ECO:0000313" key="8">
    <source>
        <dbReference type="Proteomes" id="UP001496674"/>
    </source>
</evidence>